<dbReference type="RefSeq" id="WP_075757075.1">
    <property type="nucleotide sequence ID" value="NZ_LT608335.1"/>
</dbReference>
<proteinExistence type="predicted"/>
<feature type="compositionally biased region" description="Low complexity" evidence="1">
    <location>
        <begin position="78"/>
        <end position="101"/>
    </location>
</feature>
<gene>
    <name evidence="3" type="ORF">KL86SPO_70369</name>
</gene>
<dbReference type="Pfam" id="PF00188">
    <property type="entry name" value="CAP"/>
    <property type="match status" value="1"/>
</dbReference>
<dbReference type="InterPro" id="IPR014044">
    <property type="entry name" value="CAP_dom"/>
</dbReference>
<dbReference type="PANTHER" id="PTHR31157:SF1">
    <property type="entry name" value="SCP DOMAIN-CONTAINING PROTEIN"/>
    <property type="match status" value="1"/>
</dbReference>
<dbReference type="CDD" id="cd05379">
    <property type="entry name" value="CAP_bacterial"/>
    <property type="match status" value="1"/>
</dbReference>
<reference evidence="3" key="1">
    <citation type="submission" date="2016-08" db="EMBL/GenBank/DDBJ databases">
        <authorList>
            <person name="Seilhamer J.J."/>
        </authorList>
    </citation>
    <scope>NUCLEOTIDE SEQUENCE</scope>
    <source>
        <strain evidence="3">86</strain>
    </source>
</reference>
<dbReference type="Gene3D" id="3.40.33.10">
    <property type="entry name" value="CAP"/>
    <property type="match status" value="1"/>
</dbReference>
<sequence length="228" mass="24134">MLRKSIRSKFIHSFVAFSLFTTSFGGVFALPAFAESSEATIAEETVKDNSTTNNILAGIAVIGLISVLSNRGDSSDNSSAPKTSTKPSDSTSNSTSSNGTISTSEEAQAFSLLNQDRAANGLTALKSNAQLTKLAEDYAQDMIKRGYFSHYNPEGLSPFQRMNNAGITYKTAGENLAINTSVAAAEKAFMNSSGHRANILNSTYTDVGVGVVRSPGGSVYVVQEFISK</sequence>
<feature type="domain" description="SCP" evidence="2">
    <location>
        <begin position="111"/>
        <end position="225"/>
    </location>
</feature>
<accession>A0A212M138</accession>
<evidence type="ECO:0000313" key="3">
    <source>
        <dbReference type="EMBL" id="SCM83511.1"/>
    </source>
</evidence>
<dbReference type="PANTHER" id="PTHR31157">
    <property type="entry name" value="SCP DOMAIN-CONTAINING PROTEIN"/>
    <property type="match status" value="1"/>
</dbReference>
<dbReference type="SUPFAM" id="SSF55797">
    <property type="entry name" value="PR-1-like"/>
    <property type="match status" value="1"/>
</dbReference>
<evidence type="ECO:0000256" key="1">
    <source>
        <dbReference type="SAM" id="MobiDB-lite"/>
    </source>
</evidence>
<name>A0A212M138_9FIRM</name>
<protein>
    <submittedName>
        <fullName evidence="3">SCP-like extracellular</fullName>
    </submittedName>
</protein>
<feature type="region of interest" description="Disordered" evidence="1">
    <location>
        <begin position="72"/>
        <end position="101"/>
    </location>
</feature>
<evidence type="ECO:0000259" key="2">
    <source>
        <dbReference type="Pfam" id="PF00188"/>
    </source>
</evidence>
<dbReference type="AlphaFoldDB" id="A0A212M138"/>
<dbReference type="InterPro" id="IPR035940">
    <property type="entry name" value="CAP_sf"/>
</dbReference>
<dbReference type="EMBL" id="FMJE01000007">
    <property type="protein sequence ID" value="SCM83511.1"/>
    <property type="molecule type" value="Genomic_DNA"/>
</dbReference>
<organism evidence="3">
    <name type="scientific">uncultured Sporomusa sp</name>
    <dbReference type="NCBI Taxonomy" id="307249"/>
    <lineage>
        <taxon>Bacteria</taxon>
        <taxon>Bacillati</taxon>
        <taxon>Bacillota</taxon>
        <taxon>Negativicutes</taxon>
        <taxon>Selenomonadales</taxon>
        <taxon>Sporomusaceae</taxon>
        <taxon>Sporomusa</taxon>
        <taxon>environmental samples</taxon>
    </lineage>
</organism>